<accession>A0ABV2HFR2</accession>
<dbReference type="InterPro" id="IPR002477">
    <property type="entry name" value="Peptidoglycan-bd-like"/>
</dbReference>
<evidence type="ECO:0000313" key="3">
    <source>
        <dbReference type="Proteomes" id="UP001549086"/>
    </source>
</evidence>
<feature type="domain" description="Peptidoglycan binding-like" evidence="1">
    <location>
        <begin position="77"/>
        <end position="131"/>
    </location>
</feature>
<gene>
    <name evidence="2" type="ORF">ABID23_000452</name>
</gene>
<dbReference type="InterPro" id="IPR036366">
    <property type="entry name" value="PGBDSf"/>
</dbReference>
<dbReference type="SUPFAM" id="SSF47090">
    <property type="entry name" value="PGBD-like"/>
    <property type="match status" value="1"/>
</dbReference>
<dbReference type="Pfam" id="PF01471">
    <property type="entry name" value="PG_binding_1"/>
    <property type="match status" value="1"/>
</dbReference>
<name>A0ABV2HFR2_9HYPH</name>
<proteinExistence type="predicted"/>
<evidence type="ECO:0000259" key="1">
    <source>
        <dbReference type="Pfam" id="PF01471"/>
    </source>
</evidence>
<dbReference type="Proteomes" id="UP001549086">
    <property type="component" value="Unassembled WGS sequence"/>
</dbReference>
<dbReference type="EMBL" id="JBEPLI010000002">
    <property type="protein sequence ID" value="MET3589375.1"/>
    <property type="molecule type" value="Genomic_DNA"/>
</dbReference>
<protein>
    <submittedName>
        <fullName evidence="2">Peptidoglycan hydrolase-like protein with peptidoglycan-binding domain</fullName>
    </submittedName>
</protein>
<dbReference type="InterPro" id="IPR036365">
    <property type="entry name" value="PGBD-like_sf"/>
</dbReference>
<dbReference type="Gene3D" id="1.10.101.10">
    <property type="entry name" value="PGBD-like superfamily/PGBD"/>
    <property type="match status" value="1"/>
</dbReference>
<comment type="caution">
    <text evidence="2">The sequence shown here is derived from an EMBL/GenBank/DDBJ whole genome shotgun (WGS) entry which is preliminary data.</text>
</comment>
<evidence type="ECO:0000313" key="2">
    <source>
        <dbReference type="EMBL" id="MET3589375.1"/>
    </source>
</evidence>
<keyword evidence="3" id="KW-1185">Reference proteome</keyword>
<sequence>MQKKLAKLGLYDGALDGIEGPKTRHAIALWKQQTTQERQNNTLSNPPTDKIALLIKQNEMEIEKNMPLSKKTAFRVADIMQVQKALQNFGIQEVMPTGIEDKKTTEALKQFQKMFDLPITGKVDRTVLMKMREVGLLN</sequence>
<organism evidence="2 3">
    <name type="scientific">Bartonella silvatica</name>
    <dbReference type="NCBI Taxonomy" id="357760"/>
    <lineage>
        <taxon>Bacteria</taxon>
        <taxon>Pseudomonadati</taxon>
        <taxon>Pseudomonadota</taxon>
        <taxon>Alphaproteobacteria</taxon>
        <taxon>Hyphomicrobiales</taxon>
        <taxon>Bartonellaceae</taxon>
        <taxon>Bartonella</taxon>
    </lineage>
</organism>
<reference evidence="2 3" key="1">
    <citation type="submission" date="2024-06" db="EMBL/GenBank/DDBJ databases">
        <title>Genomic Encyclopedia of Type Strains, Phase IV (KMG-IV): sequencing the most valuable type-strain genomes for metagenomic binning, comparative biology and taxonomic classification.</title>
        <authorList>
            <person name="Goeker M."/>
        </authorList>
    </citation>
    <scope>NUCLEOTIDE SEQUENCE [LARGE SCALE GENOMIC DNA]</scope>
    <source>
        <strain evidence="2 3">DSM 23649</strain>
    </source>
</reference>